<protein>
    <recommendedName>
        <fullName evidence="8">F-box domain-containing protein</fullName>
    </recommendedName>
</protein>
<dbReference type="CDD" id="cd22160">
    <property type="entry name" value="F-box_AtFBL13-like"/>
    <property type="match status" value="1"/>
</dbReference>
<dbReference type="InterPro" id="IPR055302">
    <property type="entry name" value="F-box_dom-containing"/>
</dbReference>
<sequence length="545" mass="60245">MPNQNPRRRPLFSPPPAAMDPPQPLIGISMSDMQATMERGGMDRGTLDLGFNMLLYLVYDYIPKPPVSPAAPLPLSGPSSAPDGVDRISTLPDAALANIVSRLPAKEAARTAALASRWRSLWHSAPLAVVDAHFLPDGGARGPLVIGAPSPREVTAAVTRALASHPGPFRCVHLTCSTMDEHRGEMARWLDVLAAKGVQELIFVNRPWPMDLRLPTTLFSCASLTRLYLGVWRLPDTGAVPRRAAFPNLRELGLCFTVMEDRDLAFMLERSPVLEILTIMGSQSGVRLRLVSHSLRCVQLSYSHLEDIDVVDAPRLERLFQWTTLGQHSSTGRKRRSRIKIGHAPNLGLLGYLDPGDNEMEISNTVIVAGTKENIVPSVKTLAYEVQFGVRNAIKKMPCSLRCFPNLETLHVQSKKNAEPTGKVNLKFWEEGGPIKCVLQAMKKVFFYEFRGLRSEVAFLKFIAERGRVLEKMVVVVASECFSSGGDVNAKLKPLTSAKWNSKACKLQLFKSPRKEGGVPVFSHRLASEFSIADPFDLIYYQESL</sequence>
<dbReference type="InterPro" id="IPR055411">
    <property type="entry name" value="LRR_FXL15/At3g58940/PEG3-like"/>
</dbReference>
<reference evidence="6" key="3">
    <citation type="submission" date="2018-08" db="UniProtKB">
        <authorList>
            <consortium name="EnsemblPlants"/>
        </authorList>
    </citation>
    <scope>IDENTIFICATION</scope>
    <source>
        <strain evidence="6">cv. Bd21</strain>
    </source>
</reference>
<keyword evidence="7" id="KW-1185">Reference proteome</keyword>
<evidence type="ECO:0000313" key="5">
    <source>
        <dbReference type="EMBL" id="KQK08602.1"/>
    </source>
</evidence>
<dbReference type="Pfam" id="PF08387">
    <property type="entry name" value="FBD"/>
    <property type="match status" value="1"/>
</dbReference>
<evidence type="ECO:0000313" key="6">
    <source>
        <dbReference type="EnsemblPlants" id="KQK08602"/>
    </source>
</evidence>
<evidence type="ECO:0000259" key="4">
    <source>
        <dbReference type="Pfam" id="PF24758"/>
    </source>
</evidence>
<evidence type="ECO:0008006" key="8">
    <source>
        <dbReference type="Google" id="ProtNLM"/>
    </source>
</evidence>
<reference evidence="5 6" key="1">
    <citation type="journal article" date="2010" name="Nature">
        <title>Genome sequencing and analysis of the model grass Brachypodium distachyon.</title>
        <authorList>
            <consortium name="International Brachypodium Initiative"/>
        </authorList>
    </citation>
    <scope>NUCLEOTIDE SEQUENCE [LARGE SCALE GENOMIC DNA]</scope>
    <source>
        <strain evidence="5 6">Bd21</strain>
    </source>
</reference>
<dbReference type="AlphaFoldDB" id="A0A0Q3R544"/>
<feature type="region of interest" description="Disordered" evidence="1">
    <location>
        <begin position="1"/>
        <end position="23"/>
    </location>
</feature>
<dbReference type="Proteomes" id="UP000008810">
    <property type="component" value="Chromosome 2"/>
</dbReference>
<feature type="domain" description="F-box/LRR-repeat protein 15/At3g58940/PEG3-like LRR" evidence="4">
    <location>
        <begin position="187"/>
        <end position="412"/>
    </location>
</feature>
<feature type="compositionally biased region" description="Pro residues" evidence="1">
    <location>
        <begin position="12"/>
        <end position="23"/>
    </location>
</feature>
<accession>A0A0Q3R544</accession>
<gene>
    <name evidence="6" type="primary">LOC100829183</name>
    <name evidence="5" type="ORF">BRADI_2g42800v3</name>
</gene>
<dbReference type="GeneID" id="100829183"/>
<dbReference type="KEGG" id="bdi:100829183"/>
<dbReference type="Gramene" id="KQK08602">
    <property type="protein sequence ID" value="KQK08602"/>
    <property type="gene ID" value="BRADI_2g42800v3"/>
</dbReference>
<dbReference type="Pfam" id="PF00646">
    <property type="entry name" value="F-box"/>
    <property type="match status" value="1"/>
</dbReference>
<evidence type="ECO:0000259" key="3">
    <source>
        <dbReference type="Pfam" id="PF08387"/>
    </source>
</evidence>
<dbReference type="EMBL" id="CM000881">
    <property type="protein sequence ID" value="KQK08602.1"/>
    <property type="molecule type" value="Genomic_DNA"/>
</dbReference>
<evidence type="ECO:0000313" key="7">
    <source>
        <dbReference type="Proteomes" id="UP000008810"/>
    </source>
</evidence>
<evidence type="ECO:0000256" key="1">
    <source>
        <dbReference type="SAM" id="MobiDB-lite"/>
    </source>
</evidence>
<dbReference type="SUPFAM" id="SSF52047">
    <property type="entry name" value="RNI-like"/>
    <property type="match status" value="1"/>
</dbReference>
<dbReference type="InterPro" id="IPR001810">
    <property type="entry name" value="F-box_dom"/>
</dbReference>
<feature type="domain" description="FBD" evidence="3">
    <location>
        <begin position="432"/>
        <end position="474"/>
    </location>
</feature>
<evidence type="ECO:0000259" key="2">
    <source>
        <dbReference type="Pfam" id="PF00646"/>
    </source>
</evidence>
<dbReference type="Pfam" id="PF24758">
    <property type="entry name" value="LRR_At5g56370"/>
    <property type="match status" value="1"/>
</dbReference>
<dbReference type="InterPro" id="IPR032675">
    <property type="entry name" value="LRR_dom_sf"/>
</dbReference>
<dbReference type="SUPFAM" id="SSF81383">
    <property type="entry name" value="F-box domain"/>
    <property type="match status" value="1"/>
</dbReference>
<dbReference type="InterPro" id="IPR006566">
    <property type="entry name" value="FBD"/>
</dbReference>
<feature type="domain" description="F-box" evidence="2">
    <location>
        <begin position="88"/>
        <end position="126"/>
    </location>
</feature>
<name>A0A0Q3R544_BRADI</name>
<dbReference type="RefSeq" id="XP_010231988.2">
    <property type="nucleotide sequence ID" value="XM_010233686.3"/>
</dbReference>
<proteinExistence type="predicted"/>
<reference evidence="5" key="2">
    <citation type="submission" date="2017-06" db="EMBL/GenBank/DDBJ databases">
        <title>WGS assembly of Brachypodium distachyon.</title>
        <authorList>
            <consortium name="The International Brachypodium Initiative"/>
            <person name="Lucas S."/>
            <person name="Harmon-Smith M."/>
            <person name="Lail K."/>
            <person name="Tice H."/>
            <person name="Grimwood J."/>
            <person name="Bruce D."/>
            <person name="Barry K."/>
            <person name="Shu S."/>
            <person name="Lindquist E."/>
            <person name="Wang M."/>
            <person name="Pitluck S."/>
            <person name="Vogel J.P."/>
            <person name="Garvin D.F."/>
            <person name="Mockler T.C."/>
            <person name="Schmutz J."/>
            <person name="Rokhsar D."/>
            <person name="Bevan M.W."/>
        </authorList>
    </citation>
    <scope>NUCLEOTIDE SEQUENCE</scope>
    <source>
        <strain evidence="5">Bd21</strain>
    </source>
</reference>
<dbReference type="ExpressionAtlas" id="A0A0Q3R544">
    <property type="expression patterns" value="baseline"/>
</dbReference>
<dbReference type="EnsemblPlants" id="KQK08602">
    <property type="protein sequence ID" value="KQK08602"/>
    <property type="gene ID" value="BRADI_2g42800v3"/>
</dbReference>
<dbReference type="OrthoDB" id="1298252at2759"/>
<organism evidence="5">
    <name type="scientific">Brachypodium distachyon</name>
    <name type="common">Purple false brome</name>
    <name type="synonym">Trachynia distachya</name>
    <dbReference type="NCBI Taxonomy" id="15368"/>
    <lineage>
        <taxon>Eukaryota</taxon>
        <taxon>Viridiplantae</taxon>
        <taxon>Streptophyta</taxon>
        <taxon>Embryophyta</taxon>
        <taxon>Tracheophyta</taxon>
        <taxon>Spermatophyta</taxon>
        <taxon>Magnoliopsida</taxon>
        <taxon>Liliopsida</taxon>
        <taxon>Poales</taxon>
        <taxon>Poaceae</taxon>
        <taxon>BOP clade</taxon>
        <taxon>Pooideae</taxon>
        <taxon>Stipodae</taxon>
        <taxon>Brachypodieae</taxon>
        <taxon>Brachypodium</taxon>
    </lineage>
</organism>
<dbReference type="PANTHER" id="PTHR32141">
    <property type="match status" value="1"/>
</dbReference>
<dbReference type="PANTHER" id="PTHR32141:SF175">
    <property type="entry name" value="F-BOX DOMAIN-CONTAINING PROTEIN"/>
    <property type="match status" value="1"/>
</dbReference>
<dbReference type="InterPro" id="IPR036047">
    <property type="entry name" value="F-box-like_dom_sf"/>
</dbReference>
<dbReference type="Gene3D" id="3.80.10.10">
    <property type="entry name" value="Ribonuclease Inhibitor"/>
    <property type="match status" value="1"/>
</dbReference>
<dbReference type="InterPro" id="IPR053781">
    <property type="entry name" value="F-box_AtFBL13-like"/>
</dbReference>
<feature type="compositionally biased region" description="Basic residues" evidence="1">
    <location>
        <begin position="1"/>
        <end position="10"/>
    </location>
</feature>